<dbReference type="Proteomes" id="UP000027361">
    <property type="component" value="Unassembled WGS sequence"/>
</dbReference>
<feature type="transmembrane region" description="Helical" evidence="2">
    <location>
        <begin position="206"/>
        <end position="226"/>
    </location>
</feature>
<organism evidence="3 4">
    <name type="scientific">Tilletiaria anomala (strain ATCC 24038 / CBS 436.72 / UBC 951)</name>
    <dbReference type="NCBI Taxonomy" id="1037660"/>
    <lineage>
        <taxon>Eukaryota</taxon>
        <taxon>Fungi</taxon>
        <taxon>Dikarya</taxon>
        <taxon>Basidiomycota</taxon>
        <taxon>Ustilaginomycotina</taxon>
        <taxon>Exobasidiomycetes</taxon>
        <taxon>Georgefischeriales</taxon>
        <taxon>Tilletiariaceae</taxon>
        <taxon>Tilletiaria</taxon>
    </lineage>
</organism>
<feature type="transmembrane region" description="Helical" evidence="2">
    <location>
        <begin position="232"/>
        <end position="248"/>
    </location>
</feature>
<keyword evidence="2" id="KW-0812">Transmembrane</keyword>
<dbReference type="AlphaFoldDB" id="A0A066VT53"/>
<reference evidence="3 4" key="1">
    <citation type="submission" date="2014-05" db="EMBL/GenBank/DDBJ databases">
        <title>Draft genome sequence of a rare smut relative, Tilletiaria anomala UBC 951.</title>
        <authorList>
            <consortium name="DOE Joint Genome Institute"/>
            <person name="Toome M."/>
            <person name="Kuo A."/>
            <person name="Henrissat B."/>
            <person name="Lipzen A."/>
            <person name="Tritt A."/>
            <person name="Yoshinaga Y."/>
            <person name="Zane M."/>
            <person name="Barry K."/>
            <person name="Grigoriev I.V."/>
            <person name="Spatafora J.W."/>
            <person name="Aimea M.C."/>
        </authorList>
    </citation>
    <scope>NUCLEOTIDE SEQUENCE [LARGE SCALE GENOMIC DNA]</scope>
    <source>
        <strain evidence="3 4">UBC 951</strain>
    </source>
</reference>
<sequence>MSEVKRRGNAAGAEADDLKGKGKAHEEDPFAVLAENASAEPLNNEEQQKIIEELREQNKKWNYIYRSAVLLMQGLLFIFYFTPLPSYIAGTHPQNHLIVFWGSGQGTHDDLIYLPALPFYIAFLLIQGGLLYMVAFETADAMEIPAIIKRRKSYAFPAQPHPFGTAPNFLVPPLSQIRWAPSGGRADQDHTVTEGQRIAATTSPRLMYLVVLCVASLPLPLMTFGAGSFGNAGWWALTPLVIGVTCCIERSIWSSERQTHGLAGLRYNYKGA</sequence>
<dbReference type="OMA" id="GTHPENH"/>
<comment type="caution">
    <text evidence="3">The sequence shown here is derived from an EMBL/GenBank/DDBJ whole genome shotgun (WGS) entry which is preliminary data.</text>
</comment>
<evidence type="ECO:0000313" key="3">
    <source>
        <dbReference type="EMBL" id="KDN44877.1"/>
    </source>
</evidence>
<accession>A0A066VT53</accession>
<dbReference type="EMBL" id="JMSN01000047">
    <property type="protein sequence ID" value="KDN44877.1"/>
    <property type="molecule type" value="Genomic_DNA"/>
</dbReference>
<feature type="region of interest" description="Disordered" evidence="1">
    <location>
        <begin position="1"/>
        <end position="24"/>
    </location>
</feature>
<keyword evidence="2" id="KW-1133">Transmembrane helix</keyword>
<feature type="transmembrane region" description="Helical" evidence="2">
    <location>
        <begin position="111"/>
        <end position="134"/>
    </location>
</feature>
<protein>
    <submittedName>
        <fullName evidence="3">Uncharacterized protein</fullName>
    </submittedName>
</protein>
<keyword evidence="4" id="KW-1185">Reference proteome</keyword>
<dbReference type="HOGENOM" id="CLU_1027204_0_0_1"/>
<dbReference type="RefSeq" id="XP_013242944.1">
    <property type="nucleotide sequence ID" value="XM_013387490.1"/>
</dbReference>
<feature type="transmembrane region" description="Helical" evidence="2">
    <location>
        <begin position="63"/>
        <end position="81"/>
    </location>
</feature>
<evidence type="ECO:0000256" key="2">
    <source>
        <dbReference type="SAM" id="Phobius"/>
    </source>
</evidence>
<evidence type="ECO:0000256" key="1">
    <source>
        <dbReference type="SAM" id="MobiDB-lite"/>
    </source>
</evidence>
<keyword evidence="2" id="KW-0472">Membrane</keyword>
<dbReference type="GeneID" id="25263260"/>
<gene>
    <name evidence="3" type="ORF">K437DRAFT_247486</name>
</gene>
<proteinExistence type="predicted"/>
<name>A0A066VT53_TILAU</name>
<evidence type="ECO:0000313" key="4">
    <source>
        <dbReference type="Proteomes" id="UP000027361"/>
    </source>
</evidence>
<dbReference type="OrthoDB" id="3357787at2759"/>
<dbReference type="InParanoid" id="A0A066VT53"/>